<feature type="chain" id="PRO_5003886065" evidence="2">
    <location>
        <begin position="22"/>
        <end position="107"/>
    </location>
</feature>
<dbReference type="EMBL" id="JH930470">
    <property type="protein sequence ID" value="EKM57412.1"/>
    <property type="molecule type" value="Genomic_DNA"/>
</dbReference>
<feature type="signal peptide" evidence="2">
    <location>
        <begin position="1"/>
        <end position="21"/>
    </location>
</feature>
<gene>
    <name evidence="3" type="ORF">PHACADRAFT_206339</name>
</gene>
<evidence type="ECO:0000256" key="1">
    <source>
        <dbReference type="SAM" id="MobiDB-lite"/>
    </source>
</evidence>
<dbReference type="Proteomes" id="UP000008370">
    <property type="component" value="Unassembled WGS sequence"/>
</dbReference>
<evidence type="ECO:0000256" key="2">
    <source>
        <dbReference type="SAM" id="SignalP"/>
    </source>
</evidence>
<name>K5X3N5_PHACS</name>
<reference evidence="3 4" key="1">
    <citation type="journal article" date="2012" name="BMC Genomics">
        <title>Comparative genomics of the white-rot fungi, Phanerochaete carnosa and P. chrysosporium, to elucidate the genetic basis of the distinct wood types they colonize.</title>
        <authorList>
            <person name="Suzuki H."/>
            <person name="MacDonald J."/>
            <person name="Syed K."/>
            <person name="Salamov A."/>
            <person name="Hori C."/>
            <person name="Aerts A."/>
            <person name="Henrissat B."/>
            <person name="Wiebenga A."/>
            <person name="vanKuyk P.A."/>
            <person name="Barry K."/>
            <person name="Lindquist E."/>
            <person name="LaButti K."/>
            <person name="Lapidus A."/>
            <person name="Lucas S."/>
            <person name="Coutinho P."/>
            <person name="Gong Y."/>
            <person name="Samejima M."/>
            <person name="Mahadevan R."/>
            <person name="Abou-Zaid M."/>
            <person name="de Vries R.P."/>
            <person name="Igarashi K."/>
            <person name="Yadav J.S."/>
            <person name="Grigoriev I.V."/>
            <person name="Master E.R."/>
        </authorList>
    </citation>
    <scope>NUCLEOTIDE SEQUENCE [LARGE SCALE GENOMIC DNA]</scope>
    <source>
        <strain evidence="3 4">HHB-10118-sp</strain>
    </source>
</reference>
<dbReference type="RefSeq" id="XP_007392770.1">
    <property type="nucleotide sequence ID" value="XM_007392708.1"/>
</dbReference>
<sequence length="107" mass="11182">MQLNYRIALLTLLACASSILASPANTAKSLAFDEDGDNGLLASSVSHLADIPSDGFSTHSRRVEDHSRFQRRALFNPSGKKGNSGEGSGASAPGPECYPEGRCLASS</sequence>
<organism evidence="3 4">
    <name type="scientific">Phanerochaete carnosa (strain HHB-10118-sp)</name>
    <name type="common">White-rot fungus</name>
    <name type="synonym">Peniophora carnosa</name>
    <dbReference type="NCBI Taxonomy" id="650164"/>
    <lineage>
        <taxon>Eukaryota</taxon>
        <taxon>Fungi</taxon>
        <taxon>Dikarya</taxon>
        <taxon>Basidiomycota</taxon>
        <taxon>Agaricomycotina</taxon>
        <taxon>Agaricomycetes</taxon>
        <taxon>Polyporales</taxon>
        <taxon>Phanerochaetaceae</taxon>
        <taxon>Phanerochaete</taxon>
    </lineage>
</organism>
<proteinExistence type="predicted"/>
<evidence type="ECO:0000313" key="3">
    <source>
        <dbReference type="EMBL" id="EKM57412.1"/>
    </source>
</evidence>
<feature type="region of interest" description="Disordered" evidence="1">
    <location>
        <begin position="54"/>
        <end position="107"/>
    </location>
</feature>
<dbReference type="HOGENOM" id="CLU_2210907_0_0_1"/>
<evidence type="ECO:0000313" key="4">
    <source>
        <dbReference type="Proteomes" id="UP000008370"/>
    </source>
</evidence>
<keyword evidence="4" id="KW-1185">Reference proteome</keyword>
<dbReference type="GeneID" id="18912468"/>
<accession>K5X3N5</accession>
<dbReference type="AlphaFoldDB" id="K5X3N5"/>
<dbReference type="KEGG" id="pco:PHACADRAFT_206339"/>
<dbReference type="InParanoid" id="K5X3N5"/>
<protein>
    <submittedName>
        <fullName evidence="3">Uncharacterized protein</fullName>
    </submittedName>
</protein>
<keyword evidence="2" id="KW-0732">Signal</keyword>